<evidence type="ECO:0000313" key="2">
    <source>
        <dbReference type="EMBL" id="TJY36256.1"/>
    </source>
</evidence>
<proteinExistence type="predicted"/>
<evidence type="ECO:0000256" key="1">
    <source>
        <dbReference type="SAM" id="SignalP"/>
    </source>
</evidence>
<name>A0A4U0EWE5_9FLAO</name>
<sequence>MKKIILSILICFTALLQANSFNDKDATRVVYYSTVEFVETPLSYIKGSVPLTKEVALKRNHYRFSYDLQNRLTSIAFYNGTAPRHPNHTANLFTLAHRMEFFYENDLEKVRFFDTKGKRTTVLGNCSEFVFKLNKLGFRESLYFLDDSGNRVENSWDIFEYKWEYLSDGTVIEDRFNKNGKQASIRPGFEFYRLKLYFNTLGHIALMQNIDNEGNLVENSSGASQDNITTNAEGNFLQWQVLDNNHQLEKGNGPDVAVGIQQFNKYGYESGLEHRDENNNLMYSAYGICKSKTQFDEFGNISERTFYNDANQPSNHKNAGYHKLKIKWDKSGNYRELLSYFNVNDKPTVHATRGYHSVKYHYHRNKNLSRIDYLDVSGELVNRKDNGVAYITYQYKNGEQASMLRFNKEGKKL</sequence>
<accession>A0A4U0EWE5</accession>
<protein>
    <recommendedName>
        <fullName evidence="4">Antitoxin component YwqK of the YwqJK toxin-antitoxin module</fullName>
    </recommendedName>
</protein>
<dbReference type="EMBL" id="SUPL01000003">
    <property type="protein sequence ID" value="TJY36256.1"/>
    <property type="molecule type" value="Genomic_DNA"/>
</dbReference>
<gene>
    <name evidence="2" type="ORF">E5167_06200</name>
</gene>
<dbReference type="Proteomes" id="UP000307657">
    <property type="component" value="Unassembled WGS sequence"/>
</dbReference>
<reference evidence="2 3" key="1">
    <citation type="submission" date="2019-04" db="EMBL/GenBank/DDBJ databases">
        <title>Lacinutrix sp. nov., isolated from marine water.</title>
        <authorList>
            <person name="Kim W."/>
        </authorList>
    </citation>
    <scope>NUCLEOTIDE SEQUENCE [LARGE SCALE GENOMIC DNA]</scope>
    <source>
        <strain evidence="2 3">CAU 1491</strain>
    </source>
</reference>
<organism evidence="2 3">
    <name type="scientific">Pontimicrobium aquaticum</name>
    <dbReference type="NCBI Taxonomy" id="2565367"/>
    <lineage>
        <taxon>Bacteria</taxon>
        <taxon>Pseudomonadati</taxon>
        <taxon>Bacteroidota</taxon>
        <taxon>Flavobacteriia</taxon>
        <taxon>Flavobacteriales</taxon>
        <taxon>Flavobacteriaceae</taxon>
        <taxon>Pontimicrobium</taxon>
    </lineage>
</organism>
<feature type="signal peptide" evidence="1">
    <location>
        <begin position="1"/>
        <end position="18"/>
    </location>
</feature>
<evidence type="ECO:0008006" key="4">
    <source>
        <dbReference type="Google" id="ProtNLM"/>
    </source>
</evidence>
<keyword evidence="3" id="KW-1185">Reference proteome</keyword>
<keyword evidence="1" id="KW-0732">Signal</keyword>
<comment type="caution">
    <text evidence="2">The sequence shown here is derived from an EMBL/GenBank/DDBJ whole genome shotgun (WGS) entry which is preliminary data.</text>
</comment>
<evidence type="ECO:0000313" key="3">
    <source>
        <dbReference type="Proteomes" id="UP000307657"/>
    </source>
</evidence>
<dbReference type="AlphaFoldDB" id="A0A4U0EWE5"/>
<dbReference type="RefSeq" id="WP_136842206.1">
    <property type="nucleotide sequence ID" value="NZ_SUPL01000003.1"/>
</dbReference>
<feature type="chain" id="PRO_5020754497" description="Antitoxin component YwqK of the YwqJK toxin-antitoxin module" evidence="1">
    <location>
        <begin position="19"/>
        <end position="413"/>
    </location>
</feature>
<dbReference type="OrthoDB" id="5732224at2"/>